<reference evidence="7 8" key="1">
    <citation type="journal article" date="2020" name="Mol. Plant">
        <title>The Chromosome-Based Rubber Tree Genome Provides New Insights into Spurge Genome Evolution and Rubber Biosynthesis.</title>
        <authorList>
            <person name="Liu J."/>
            <person name="Shi C."/>
            <person name="Shi C.C."/>
            <person name="Li W."/>
            <person name="Zhang Q.J."/>
            <person name="Zhang Y."/>
            <person name="Li K."/>
            <person name="Lu H.F."/>
            <person name="Shi C."/>
            <person name="Zhu S.T."/>
            <person name="Xiao Z.Y."/>
            <person name="Nan H."/>
            <person name="Yue Y."/>
            <person name="Zhu X.G."/>
            <person name="Wu Y."/>
            <person name="Hong X.N."/>
            <person name="Fan G.Y."/>
            <person name="Tong Y."/>
            <person name="Zhang D."/>
            <person name="Mao C.L."/>
            <person name="Liu Y.L."/>
            <person name="Hao S.J."/>
            <person name="Liu W.Q."/>
            <person name="Lv M.Q."/>
            <person name="Zhang H.B."/>
            <person name="Liu Y."/>
            <person name="Hu-Tang G.R."/>
            <person name="Wang J.P."/>
            <person name="Wang J.H."/>
            <person name="Sun Y.H."/>
            <person name="Ni S.B."/>
            <person name="Chen W.B."/>
            <person name="Zhang X.C."/>
            <person name="Jiao Y.N."/>
            <person name="Eichler E.E."/>
            <person name="Li G.H."/>
            <person name="Liu X."/>
            <person name="Gao L.Z."/>
        </authorList>
    </citation>
    <scope>NUCLEOTIDE SEQUENCE [LARGE SCALE GENOMIC DNA]</scope>
    <source>
        <strain evidence="8">cv. GT1</strain>
        <tissue evidence="7">Leaf</tissue>
    </source>
</reference>
<keyword evidence="3" id="KW-0325">Glycoprotein</keyword>
<keyword evidence="1 5" id="KW-0732">Signal</keyword>
<keyword evidence="2" id="KW-1015">Disulfide bond</keyword>
<accession>A0A6A6KQL1</accession>
<evidence type="ECO:0000313" key="8">
    <source>
        <dbReference type="Proteomes" id="UP000467840"/>
    </source>
</evidence>
<feature type="domain" description="Bulb-type lectin" evidence="6">
    <location>
        <begin position="19"/>
        <end position="138"/>
    </location>
</feature>
<feature type="chain" id="PRO_5025385750" description="Bulb-type lectin domain-containing protein" evidence="5">
    <location>
        <begin position="18"/>
        <end position="945"/>
    </location>
</feature>
<protein>
    <recommendedName>
        <fullName evidence="6">Bulb-type lectin domain-containing protein</fullName>
    </recommendedName>
</protein>
<dbReference type="PROSITE" id="PS50927">
    <property type="entry name" value="BULB_LECTIN"/>
    <property type="match status" value="2"/>
</dbReference>
<dbReference type="AlphaFoldDB" id="A0A6A6KQL1"/>
<dbReference type="Pfam" id="PF10551">
    <property type="entry name" value="MULE"/>
    <property type="match status" value="1"/>
</dbReference>
<dbReference type="InterPro" id="IPR001480">
    <property type="entry name" value="Bulb-type_lectin_dom"/>
</dbReference>
<feature type="region of interest" description="Disordered" evidence="4">
    <location>
        <begin position="890"/>
        <end position="945"/>
    </location>
</feature>
<proteinExistence type="predicted"/>
<dbReference type="InterPro" id="IPR018289">
    <property type="entry name" value="MULE_transposase_dom"/>
</dbReference>
<feature type="compositionally biased region" description="Basic and acidic residues" evidence="4">
    <location>
        <begin position="513"/>
        <end position="529"/>
    </location>
</feature>
<keyword evidence="8" id="KW-1185">Reference proteome</keyword>
<evidence type="ECO:0000256" key="5">
    <source>
        <dbReference type="SAM" id="SignalP"/>
    </source>
</evidence>
<feature type="region of interest" description="Disordered" evidence="4">
    <location>
        <begin position="499"/>
        <end position="572"/>
    </location>
</feature>
<evidence type="ECO:0000259" key="6">
    <source>
        <dbReference type="PROSITE" id="PS50927"/>
    </source>
</evidence>
<organism evidence="7 8">
    <name type="scientific">Hevea brasiliensis</name>
    <name type="common">Para rubber tree</name>
    <name type="synonym">Siphonia brasiliensis</name>
    <dbReference type="NCBI Taxonomy" id="3981"/>
    <lineage>
        <taxon>Eukaryota</taxon>
        <taxon>Viridiplantae</taxon>
        <taxon>Streptophyta</taxon>
        <taxon>Embryophyta</taxon>
        <taxon>Tracheophyta</taxon>
        <taxon>Spermatophyta</taxon>
        <taxon>Magnoliopsida</taxon>
        <taxon>eudicotyledons</taxon>
        <taxon>Gunneridae</taxon>
        <taxon>Pentapetalae</taxon>
        <taxon>rosids</taxon>
        <taxon>fabids</taxon>
        <taxon>Malpighiales</taxon>
        <taxon>Euphorbiaceae</taxon>
        <taxon>Crotonoideae</taxon>
        <taxon>Micrandreae</taxon>
        <taxon>Hevea</taxon>
    </lineage>
</organism>
<dbReference type="PANTHER" id="PTHR31973:SF187">
    <property type="entry name" value="MUTATOR TRANSPOSASE MUDRA PROTEIN"/>
    <property type="match status" value="1"/>
</dbReference>
<sequence length="945" mass="107231">MLLIFLLLSSIFCKAIAQHSIISPGSSLTPTNISYWSSESGHFAFGFYPQGDGFAIGIWLPRIQQATVIWTANRDDPPLSRNATLILNTEGKLILQQQGSEPKFIANIPKPASSASMLNSGNFVLYDSESKIIWQTFDAPTDTILPGQHLAAEEQLVSSISNKIHKSGRFALRMRRNGNLVMLALEYPLQSDYFYWKSQTANAGDNVTLNLDTNGLLYLLDTNGKNIRTLSDGRTIFDQAMYRATIDADGIFRLYSHDLDRYSNWSMEWQSSDNKCDPMACVVQMHIVLWWISTKEACRQECLKDCYCEAAVYGNQQCRKHKLPLRFGKAQEKPSMTTFIKARVVDLGMKTGGSNRKKELRTREHLTIEDLKREFQIEDSLPKQSSLVIEEIEEETVAHTDIPMQPLAKIIELGEGSWTTNHANLLCDREANVDSNIEIVNDVQCETSVSEHCVNEENSDGSVRAKEVNDDDGFNEYIDALIGSERLDDYINPIMEDNMGNFGNNSQDVPCEEQNKKGRPKATEERMRNEGFGASLRFDTTDTNSEYGDSDELHSNSDSEGDGENVRFPEFNMDRDIDDPTFKVGMIFSTRDEFKNACRAYGIKHRFELYFPKNDFQRVQARCKKEYGWKIWASKLHPKDPNDQTMQIKTASLNHSCGKSFTNYHVTAKWIASHYLETFKNNPDLTLTGLIGMIKNDYNIRISMAKAWRTKDHALKRIHGDEATQYGRLHCYKCEILRTNPGSTMTFREEKGEFAGMYICLSALKEAFKDGCRKLICLDGCWLKGTYGGQLFSAVGIDPNDCMLPLAYAIMLVENKDSWLWFLEQLKADMHMYNSHQWCFMSDKQKGLVNVVSEMFPNSEHRVQVRPTSIPNNVEDTMIDANVFRSLQTSSSQQITADATKNGPIKGNSKKQQSTVVGKDKGNYQHVKGTKEMHTPRRSHGNDSS</sequence>
<dbReference type="Gene3D" id="2.90.10.10">
    <property type="entry name" value="Bulb-type lectin domain"/>
    <property type="match status" value="2"/>
</dbReference>
<dbReference type="Proteomes" id="UP000467840">
    <property type="component" value="Chromosome 2"/>
</dbReference>
<evidence type="ECO:0000256" key="3">
    <source>
        <dbReference type="ARBA" id="ARBA00023180"/>
    </source>
</evidence>
<evidence type="ECO:0000256" key="1">
    <source>
        <dbReference type="ARBA" id="ARBA00022729"/>
    </source>
</evidence>
<dbReference type="InterPro" id="IPR036426">
    <property type="entry name" value="Bulb-type_lectin_dom_sf"/>
</dbReference>
<feature type="domain" description="Bulb-type lectin" evidence="6">
    <location>
        <begin position="141"/>
        <end position="267"/>
    </location>
</feature>
<evidence type="ECO:0000313" key="7">
    <source>
        <dbReference type="EMBL" id="KAF2291241.1"/>
    </source>
</evidence>
<dbReference type="SMART" id="SM00108">
    <property type="entry name" value="B_lectin"/>
    <property type="match status" value="1"/>
</dbReference>
<dbReference type="EMBL" id="JAAGAX010000015">
    <property type="protein sequence ID" value="KAF2291241.1"/>
    <property type="molecule type" value="Genomic_DNA"/>
</dbReference>
<comment type="caution">
    <text evidence="7">The sequence shown here is derived from an EMBL/GenBank/DDBJ whole genome shotgun (WGS) entry which is preliminary data.</text>
</comment>
<dbReference type="SUPFAM" id="SSF51110">
    <property type="entry name" value="alpha-D-mannose-specific plant lectins"/>
    <property type="match status" value="2"/>
</dbReference>
<dbReference type="InterPro" id="IPR004332">
    <property type="entry name" value="Transposase_MuDR"/>
</dbReference>
<feature type="compositionally biased region" description="Basic and acidic residues" evidence="4">
    <location>
        <begin position="918"/>
        <end position="935"/>
    </location>
</feature>
<gene>
    <name evidence="7" type="ORF">GH714_020829</name>
</gene>
<dbReference type="Pfam" id="PF01453">
    <property type="entry name" value="B_lectin"/>
    <property type="match status" value="1"/>
</dbReference>
<name>A0A6A6KQL1_HEVBR</name>
<evidence type="ECO:0000256" key="4">
    <source>
        <dbReference type="SAM" id="MobiDB-lite"/>
    </source>
</evidence>
<dbReference type="Pfam" id="PF03108">
    <property type="entry name" value="DBD_Tnp_Mut"/>
    <property type="match status" value="1"/>
</dbReference>
<dbReference type="FunFam" id="2.90.10.10:FF:000026">
    <property type="entry name" value="Serine/threonine-protein kinase"/>
    <property type="match status" value="1"/>
</dbReference>
<evidence type="ECO:0000256" key="2">
    <source>
        <dbReference type="ARBA" id="ARBA00023157"/>
    </source>
</evidence>
<feature type="compositionally biased region" description="Polar residues" evidence="4">
    <location>
        <begin position="890"/>
        <end position="899"/>
    </location>
</feature>
<feature type="signal peptide" evidence="5">
    <location>
        <begin position="1"/>
        <end position="17"/>
    </location>
</feature>
<dbReference type="PANTHER" id="PTHR31973">
    <property type="entry name" value="POLYPROTEIN, PUTATIVE-RELATED"/>
    <property type="match status" value="1"/>
</dbReference>